<evidence type="ECO:0000313" key="2">
    <source>
        <dbReference type="EMBL" id="ENZ83519.1"/>
    </source>
</evidence>
<evidence type="ECO:0000313" key="3">
    <source>
        <dbReference type="Proteomes" id="UP000013063"/>
    </source>
</evidence>
<dbReference type="OrthoDB" id="7207122at2"/>
<dbReference type="Pfam" id="PF12680">
    <property type="entry name" value="SnoaL_2"/>
    <property type="match status" value="1"/>
</dbReference>
<dbReference type="GO" id="GO:0016853">
    <property type="term" value="F:isomerase activity"/>
    <property type="evidence" value="ECO:0007669"/>
    <property type="project" value="UniProtKB-KW"/>
</dbReference>
<dbReference type="AlphaFoldDB" id="R0ENR4"/>
<name>R0ENR4_CAUVI</name>
<dbReference type="InterPro" id="IPR032710">
    <property type="entry name" value="NTF2-like_dom_sf"/>
</dbReference>
<dbReference type="SUPFAM" id="SSF54427">
    <property type="entry name" value="NTF2-like"/>
    <property type="match status" value="1"/>
</dbReference>
<dbReference type="STRING" id="1292034.OR37_00020"/>
<keyword evidence="3" id="KW-1185">Reference proteome</keyword>
<dbReference type="eggNOG" id="COG3631">
    <property type="taxonomic scope" value="Bacteria"/>
</dbReference>
<gene>
    <name evidence="2" type="ORF">OR37_00020</name>
</gene>
<dbReference type="Gene3D" id="3.10.450.50">
    <property type="match status" value="1"/>
</dbReference>
<feature type="domain" description="SnoaL-like" evidence="1">
    <location>
        <begin position="11"/>
        <end position="110"/>
    </location>
</feature>
<proteinExistence type="predicted"/>
<protein>
    <submittedName>
        <fullName evidence="2">Ketosteroid isomerase-like protein</fullName>
    </submittedName>
</protein>
<dbReference type="InterPro" id="IPR037401">
    <property type="entry name" value="SnoaL-like"/>
</dbReference>
<keyword evidence="2" id="KW-0413">Isomerase</keyword>
<evidence type="ECO:0000259" key="1">
    <source>
        <dbReference type="Pfam" id="PF12680"/>
    </source>
</evidence>
<accession>R0ENR4</accession>
<dbReference type="Proteomes" id="UP000013063">
    <property type="component" value="Unassembled WGS sequence"/>
</dbReference>
<organism evidence="2 3">
    <name type="scientific">Caulobacter vibrioides OR37</name>
    <dbReference type="NCBI Taxonomy" id="1292034"/>
    <lineage>
        <taxon>Bacteria</taxon>
        <taxon>Pseudomonadati</taxon>
        <taxon>Pseudomonadota</taxon>
        <taxon>Alphaproteobacteria</taxon>
        <taxon>Caulobacterales</taxon>
        <taxon>Caulobacteraceae</taxon>
        <taxon>Caulobacter</taxon>
    </lineage>
</organism>
<dbReference type="EMBL" id="APMP01000001">
    <property type="protein sequence ID" value="ENZ83519.1"/>
    <property type="molecule type" value="Genomic_DNA"/>
</dbReference>
<sequence length="128" mass="14599">MSKPDYVDFAKRFVAAIQDGDGEAVRAFYAPDAKLWHNTDNIEQTVDQNLKVLAWFVKTLPDRFYRVLRVEALPDGFVQQHILEATLPNGEKWAMDACVVVKIENGLITRLDEYLDSAKSAQLRPFGR</sequence>
<comment type="caution">
    <text evidence="2">The sequence shown here is derived from an EMBL/GenBank/DDBJ whole genome shotgun (WGS) entry which is preliminary data.</text>
</comment>
<dbReference type="PATRIC" id="fig|1292034.3.peg.20"/>
<reference evidence="2 3" key="1">
    <citation type="journal article" date="2013" name="Genome Announc.">
        <title>Draft Genome Sequence for Caulobacter sp. Strain OR37, a Bacterium Tolerant to Heavy Metals.</title>
        <authorList>
            <person name="Utturkar S.M."/>
            <person name="Bollmann A."/>
            <person name="Brzoska R.M."/>
            <person name="Klingeman D.M."/>
            <person name="Epstein S.E."/>
            <person name="Palumbo A.V."/>
            <person name="Brown S.D."/>
        </authorList>
    </citation>
    <scope>NUCLEOTIDE SEQUENCE [LARGE SCALE GENOMIC DNA]</scope>
    <source>
        <strain evidence="2 3">OR37</strain>
    </source>
</reference>
<dbReference type="RefSeq" id="WP_004615037.1">
    <property type="nucleotide sequence ID" value="NZ_APMP01000001.1"/>
</dbReference>